<dbReference type="SUPFAM" id="SSF55347">
    <property type="entry name" value="Glyceraldehyde-3-phosphate dehydrogenase-like, C-terminal domain"/>
    <property type="match status" value="1"/>
</dbReference>
<evidence type="ECO:0000259" key="2">
    <source>
        <dbReference type="Pfam" id="PF22725"/>
    </source>
</evidence>
<proteinExistence type="predicted"/>
<dbReference type="InterPro" id="IPR052515">
    <property type="entry name" value="Gfo/Idh/MocA_Oxidoreductase"/>
</dbReference>
<dbReference type="Proteomes" id="UP000525652">
    <property type="component" value="Unassembled WGS sequence"/>
</dbReference>
<dbReference type="RefSeq" id="WP_185694476.1">
    <property type="nucleotide sequence ID" value="NZ_JACHVA010000134.1"/>
</dbReference>
<protein>
    <submittedName>
        <fullName evidence="3">Gfo/Idh/MocA family oxidoreductase</fullName>
    </submittedName>
</protein>
<reference evidence="3 4" key="1">
    <citation type="submission" date="2020-07" db="EMBL/GenBank/DDBJ databases">
        <authorList>
            <person name="Feng X."/>
        </authorList>
    </citation>
    <scope>NUCLEOTIDE SEQUENCE [LARGE SCALE GENOMIC DNA]</scope>
    <source>
        <strain evidence="3 4">JCM14086</strain>
    </source>
</reference>
<feature type="domain" description="GFO/IDH/MocA-like oxidoreductase" evidence="2">
    <location>
        <begin position="143"/>
        <end position="275"/>
    </location>
</feature>
<evidence type="ECO:0000313" key="4">
    <source>
        <dbReference type="Proteomes" id="UP000525652"/>
    </source>
</evidence>
<dbReference type="InterPro" id="IPR000683">
    <property type="entry name" value="Gfo/Idh/MocA-like_OxRdtase_N"/>
</dbReference>
<evidence type="ECO:0000313" key="3">
    <source>
        <dbReference type="EMBL" id="MBC2603857.1"/>
    </source>
</evidence>
<dbReference type="AlphaFoldDB" id="A0A7X1B1K6"/>
<dbReference type="Gene3D" id="3.30.360.10">
    <property type="entry name" value="Dihydrodipicolinate Reductase, domain 2"/>
    <property type="match status" value="1"/>
</dbReference>
<comment type="caution">
    <text evidence="3">The sequence shown here is derived from an EMBL/GenBank/DDBJ whole genome shotgun (WGS) entry which is preliminary data.</text>
</comment>
<evidence type="ECO:0000259" key="1">
    <source>
        <dbReference type="Pfam" id="PF01408"/>
    </source>
</evidence>
<dbReference type="Pfam" id="PF01408">
    <property type="entry name" value="GFO_IDH_MocA"/>
    <property type="match status" value="1"/>
</dbReference>
<dbReference type="PANTHER" id="PTHR43249">
    <property type="entry name" value="UDP-N-ACETYL-2-AMINO-2-DEOXY-D-GLUCURONATE OXIDASE"/>
    <property type="match status" value="1"/>
</dbReference>
<keyword evidence="4" id="KW-1185">Reference proteome</keyword>
<dbReference type="Pfam" id="PF22725">
    <property type="entry name" value="GFO_IDH_MocA_C3"/>
    <property type="match status" value="1"/>
</dbReference>
<accession>A0A7X1B1K6</accession>
<organism evidence="3 4">
    <name type="scientific">Puniceicoccus vermicola</name>
    <dbReference type="NCBI Taxonomy" id="388746"/>
    <lineage>
        <taxon>Bacteria</taxon>
        <taxon>Pseudomonadati</taxon>
        <taxon>Verrucomicrobiota</taxon>
        <taxon>Opitutia</taxon>
        <taxon>Puniceicoccales</taxon>
        <taxon>Puniceicoccaceae</taxon>
        <taxon>Puniceicoccus</taxon>
    </lineage>
</organism>
<dbReference type="SUPFAM" id="SSF51735">
    <property type="entry name" value="NAD(P)-binding Rossmann-fold domains"/>
    <property type="match status" value="1"/>
</dbReference>
<dbReference type="PANTHER" id="PTHR43249:SF1">
    <property type="entry name" value="D-GLUCOSIDE 3-DEHYDROGENASE"/>
    <property type="match status" value="1"/>
</dbReference>
<name>A0A7X1B1K6_9BACT</name>
<dbReference type="GO" id="GO:0000166">
    <property type="term" value="F:nucleotide binding"/>
    <property type="evidence" value="ECO:0007669"/>
    <property type="project" value="InterPro"/>
</dbReference>
<feature type="domain" description="Gfo/Idh/MocA-like oxidoreductase N-terminal" evidence="1">
    <location>
        <begin position="8"/>
        <end position="134"/>
    </location>
</feature>
<gene>
    <name evidence="3" type="ORF">H5P30_18925</name>
</gene>
<sequence length="393" mass="44390">MKACKKTLRVALVGVSGYAHWHYNMLIALADAGRITLRACVIINQEEESARCEKLESMGSRLYGDFDQMLAEEGSELDLCCIPTGIRLHRSMTIAALDRDMHVLVEKPAAGSLEEVRQMQVARDRSGRQVFVGFQNMYADDLLHVKDLLVSRMLGAILRIKVQVCWPRPESYYTRNDWAGRLVVAGCPVFDSPANNAMAHFIMMALFWAGPTRSTMAAWSDLEAHLYRSQEIESFDTLSAKLRTQSGAEILWNMTHSSSELLRPEIVVECERGAIIWREDEGGRVCFTEDSTEPDIVFDPFPETRQVMFRKVVNVVTGSGEFVCDLDMASSHTRFIEELHRISRIQQVCGDRILERMEEGKSYRYVSGLTEMIRSAHATGTLLPQISSPSLVR</sequence>
<dbReference type="EMBL" id="JACHVA010000134">
    <property type="protein sequence ID" value="MBC2603857.1"/>
    <property type="molecule type" value="Genomic_DNA"/>
</dbReference>
<dbReference type="InterPro" id="IPR036291">
    <property type="entry name" value="NAD(P)-bd_dom_sf"/>
</dbReference>
<dbReference type="InterPro" id="IPR055170">
    <property type="entry name" value="GFO_IDH_MocA-like_dom"/>
</dbReference>
<dbReference type="Gene3D" id="3.40.50.720">
    <property type="entry name" value="NAD(P)-binding Rossmann-like Domain"/>
    <property type="match status" value="1"/>
</dbReference>